<reference evidence="3" key="1">
    <citation type="submission" date="2016-10" db="EMBL/GenBank/DDBJ databases">
        <authorList>
            <person name="Varghese N."/>
            <person name="Submissions S."/>
        </authorList>
    </citation>
    <scope>NUCLEOTIDE SEQUENCE [LARGE SCALE GENOMIC DNA]</scope>
    <source>
        <strain evidence="3">S9</strain>
    </source>
</reference>
<feature type="transmembrane region" description="Helical" evidence="1">
    <location>
        <begin position="107"/>
        <end position="126"/>
    </location>
</feature>
<feature type="transmembrane region" description="Helical" evidence="1">
    <location>
        <begin position="47"/>
        <end position="70"/>
    </location>
</feature>
<name>A0A1H9V1C8_9BACI</name>
<keyword evidence="1" id="KW-0812">Transmembrane</keyword>
<organism evidence="2 3">
    <name type="scientific">Salipaludibacillus aurantiacus</name>
    <dbReference type="NCBI Taxonomy" id="1601833"/>
    <lineage>
        <taxon>Bacteria</taxon>
        <taxon>Bacillati</taxon>
        <taxon>Bacillota</taxon>
        <taxon>Bacilli</taxon>
        <taxon>Bacillales</taxon>
        <taxon>Bacillaceae</taxon>
    </lineage>
</organism>
<dbReference type="RefSeq" id="WP_093052420.1">
    <property type="nucleotide sequence ID" value="NZ_FOGT01000009.1"/>
</dbReference>
<evidence type="ECO:0000313" key="3">
    <source>
        <dbReference type="Proteomes" id="UP000198571"/>
    </source>
</evidence>
<keyword evidence="1" id="KW-0472">Membrane</keyword>
<protein>
    <recommendedName>
        <fullName evidence="4">DUF1761 domain-containing protein</fullName>
    </recommendedName>
</protein>
<feature type="transmembrane region" description="Helical" evidence="1">
    <location>
        <begin position="77"/>
        <end position="95"/>
    </location>
</feature>
<dbReference type="OrthoDB" id="2653442at2"/>
<dbReference type="AlphaFoldDB" id="A0A1H9V1C8"/>
<sequence>MNIFYLLAGAAAASTAVMHAMWAEKRIIKDLKQSNMTDLAKAGFSIAWHQITALLAVSGVFLIMLSFLNVSETIETAGILIAVIFTGNIIVFFTVSKLRYPHVFKSTLYPVINSGAIILLIILGFLV</sequence>
<evidence type="ECO:0000256" key="1">
    <source>
        <dbReference type="SAM" id="Phobius"/>
    </source>
</evidence>
<keyword evidence="1" id="KW-1133">Transmembrane helix</keyword>
<dbReference type="STRING" id="1601833.SAMN05518684_10974"/>
<dbReference type="Proteomes" id="UP000198571">
    <property type="component" value="Unassembled WGS sequence"/>
</dbReference>
<gene>
    <name evidence="2" type="ORF">SAMN05518684_10974</name>
</gene>
<evidence type="ECO:0008006" key="4">
    <source>
        <dbReference type="Google" id="ProtNLM"/>
    </source>
</evidence>
<proteinExistence type="predicted"/>
<keyword evidence="3" id="KW-1185">Reference proteome</keyword>
<dbReference type="EMBL" id="FOGT01000009">
    <property type="protein sequence ID" value="SES15486.1"/>
    <property type="molecule type" value="Genomic_DNA"/>
</dbReference>
<accession>A0A1H9V1C8</accession>
<evidence type="ECO:0000313" key="2">
    <source>
        <dbReference type="EMBL" id="SES15486.1"/>
    </source>
</evidence>